<gene>
    <name evidence="1" type="ORF">E6K77_02085</name>
</gene>
<dbReference type="GO" id="GO:0016301">
    <property type="term" value="F:kinase activity"/>
    <property type="evidence" value="ECO:0007669"/>
    <property type="project" value="UniProtKB-KW"/>
</dbReference>
<organism evidence="1 2">
    <name type="scientific">Eiseniibacteriota bacterium</name>
    <dbReference type="NCBI Taxonomy" id="2212470"/>
    <lineage>
        <taxon>Bacteria</taxon>
        <taxon>Candidatus Eiseniibacteriota</taxon>
    </lineage>
</organism>
<evidence type="ECO:0000313" key="2">
    <source>
        <dbReference type="Proteomes" id="UP000317366"/>
    </source>
</evidence>
<name>A0A538TQ48_UNCEI</name>
<proteinExistence type="predicted"/>
<reference evidence="1 2" key="1">
    <citation type="journal article" date="2019" name="Nat. Microbiol.">
        <title>Mediterranean grassland soil C-N compound turnover is dependent on rainfall and depth, and is mediated by genomically divergent microorganisms.</title>
        <authorList>
            <person name="Diamond S."/>
            <person name="Andeer P.F."/>
            <person name="Li Z."/>
            <person name="Crits-Christoph A."/>
            <person name="Burstein D."/>
            <person name="Anantharaman K."/>
            <person name="Lane K.R."/>
            <person name="Thomas B.C."/>
            <person name="Pan C."/>
            <person name="Northen T.R."/>
            <person name="Banfield J.F."/>
        </authorList>
    </citation>
    <scope>NUCLEOTIDE SEQUENCE [LARGE SCALE GENOMIC DNA]</scope>
    <source>
        <strain evidence="1">WS_7</strain>
    </source>
</reference>
<dbReference type="EMBL" id="VBOX01000015">
    <property type="protein sequence ID" value="TMQ65763.1"/>
    <property type="molecule type" value="Genomic_DNA"/>
</dbReference>
<evidence type="ECO:0000313" key="1">
    <source>
        <dbReference type="EMBL" id="TMQ65763.1"/>
    </source>
</evidence>
<protein>
    <submittedName>
        <fullName evidence="1">Uridine kinase</fullName>
    </submittedName>
</protein>
<keyword evidence="1" id="KW-0418">Kinase</keyword>
<dbReference type="Gene3D" id="3.40.50.300">
    <property type="entry name" value="P-loop containing nucleotide triphosphate hydrolases"/>
    <property type="match status" value="1"/>
</dbReference>
<accession>A0A538TQ48</accession>
<dbReference type="Pfam" id="PF13238">
    <property type="entry name" value="AAA_18"/>
    <property type="match status" value="1"/>
</dbReference>
<sequence length="182" mass="20236">MPGLLARIAALRPKGRRTIIIVIDGYGGSGKSTLAGAVATGSGGATIVRTDDFARPNVPGWEWERMKTQVLDPLDRDLPGRYQRHDWKSDSLAEWHTVSVGGIVIVEGVSSMRAELGRYWDLAVWVTCAYERRLARGIARDGEAKRSQWVNVWMPQEDAYVEAQKPEQRADTVVSGEEPFQL</sequence>
<dbReference type="SUPFAM" id="SSF52540">
    <property type="entry name" value="P-loop containing nucleoside triphosphate hydrolases"/>
    <property type="match status" value="1"/>
</dbReference>
<keyword evidence="1" id="KW-0808">Transferase</keyword>
<dbReference type="InterPro" id="IPR027417">
    <property type="entry name" value="P-loop_NTPase"/>
</dbReference>
<comment type="caution">
    <text evidence="1">The sequence shown here is derived from an EMBL/GenBank/DDBJ whole genome shotgun (WGS) entry which is preliminary data.</text>
</comment>
<dbReference type="Proteomes" id="UP000317366">
    <property type="component" value="Unassembled WGS sequence"/>
</dbReference>
<dbReference type="AlphaFoldDB" id="A0A538TQ48"/>